<dbReference type="EMBL" id="WBVM01000007">
    <property type="protein sequence ID" value="KAB2806851.1"/>
    <property type="molecule type" value="Genomic_DNA"/>
</dbReference>
<reference evidence="5 6" key="1">
    <citation type="submission" date="2019-09" db="EMBL/GenBank/DDBJ databases">
        <title>Pimelobacter sp. isolated from Paulinella.</title>
        <authorList>
            <person name="Jeong S.E."/>
        </authorList>
    </citation>
    <scope>NUCLEOTIDE SEQUENCE [LARGE SCALE GENOMIC DNA]</scope>
    <source>
        <strain evidence="5 6">Pch-N</strain>
    </source>
</reference>
<dbReference type="NCBIfam" id="TIGR00996">
    <property type="entry name" value="Mtu_fam_mce"/>
    <property type="match status" value="1"/>
</dbReference>
<dbReference type="PANTHER" id="PTHR33371:SF17">
    <property type="entry name" value="MCE-FAMILY PROTEIN MCE1B"/>
    <property type="match status" value="1"/>
</dbReference>
<feature type="transmembrane region" description="Helical" evidence="2">
    <location>
        <begin position="71"/>
        <end position="90"/>
    </location>
</feature>
<protein>
    <submittedName>
        <fullName evidence="5">MCE family protein</fullName>
    </submittedName>
</protein>
<evidence type="ECO:0000256" key="2">
    <source>
        <dbReference type="SAM" id="Phobius"/>
    </source>
</evidence>
<dbReference type="AlphaFoldDB" id="A0A7J5DQB6"/>
<evidence type="ECO:0000259" key="4">
    <source>
        <dbReference type="Pfam" id="PF11887"/>
    </source>
</evidence>
<evidence type="ECO:0000313" key="6">
    <source>
        <dbReference type="Proteomes" id="UP000449906"/>
    </source>
</evidence>
<evidence type="ECO:0000259" key="3">
    <source>
        <dbReference type="Pfam" id="PF02470"/>
    </source>
</evidence>
<name>A0A7J5DQB6_NOCSI</name>
<feature type="domain" description="Mammalian cell entry C-terminal" evidence="4">
    <location>
        <begin position="183"/>
        <end position="381"/>
    </location>
</feature>
<dbReference type="InterPro" id="IPR024516">
    <property type="entry name" value="Mce_C"/>
</dbReference>
<keyword evidence="2" id="KW-0812">Transmembrane</keyword>
<dbReference type="PANTHER" id="PTHR33371">
    <property type="entry name" value="INTERMEMBRANE PHOSPHOLIPID TRANSPORT SYSTEM BINDING PROTEIN MLAD-RELATED"/>
    <property type="match status" value="1"/>
</dbReference>
<organism evidence="5 6">
    <name type="scientific">Nocardioides simplex</name>
    <name type="common">Arthrobacter simplex</name>
    <dbReference type="NCBI Taxonomy" id="2045"/>
    <lineage>
        <taxon>Bacteria</taxon>
        <taxon>Bacillati</taxon>
        <taxon>Actinomycetota</taxon>
        <taxon>Actinomycetes</taxon>
        <taxon>Propionibacteriales</taxon>
        <taxon>Nocardioidaceae</taxon>
        <taxon>Pimelobacter</taxon>
    </lineage>
</organism>
<dbReference type="Proteomes" id="UP000449906">
    <property type="component" value="Unassembled WGS sequence"/>
</dbReference>
<dbReference type="Pfam" id="PF02470">
    <property type="entry name" value="MlaD"/>
    <property type="match status" value="1"/>
</dbReference>
<dbReference type="GO" id="GO:0005576">
    <property type="term" value="C:extracellular region"/>
    <property type="evidence" value="ECO:0007669"/>
    <property type="project" value="TreeGrafter"/>
</dbReference>
<feature type="region of interest" description="Disordered" evidence="1">
    <location>
        <begin position="1"/>
        <end position="65"/>
    </location>
</feature>
<evidence type="ECO:0000313" key="5">
    <source>
        <dbReference type="EMBL" id="KAB2806851.1"/>
    </source>
</evidence>
<dbReference type="InterPro" id="IPR005693">
    <property type="entry name" value="Mce"/>
</dbReference>
<feature type="domain" description="Mce/MlaD" evidence="3">
    <location>
        <begin position="102"/>
        <end position="176"/>
    </location>
</feature>
<dbReference type="Pfam" id="PF11887">
    <property type="entry name" value="Mce4_CUP1"/>
    <property type="match status" value="1"/>
</dbReference>
<dbReference type="InterPro" id="IPR003399">
    <property type="entry name" value="Mce/MlaD"/>
</dbReference>
<comment type="caution">
    <text evidence="5">The sequence shown here is derived from an EMBL/GenBank/DDBJ whole genome shotgun (WGS) entry which is preliminary data.</text>
</comment>
<gene>
    <name evidence="5" type="ORF">F9L07_27800</name>
</gene>
<keyword evidence="2" id="KW-0472">Membrane</keyword>
<dbReference type="InterPro" id="IPR052336">
    <property type="entry name" value="MlaD_Phospholipid_Transporter"/>
</dbReference>
<evidence type="ECO:0000256" key="1">
    <source>
        <dbReference type="SAM" id="MobiDB-lite"/>
    </source>
</evidence>
<sequence length="404" mass="43355">MLRPPLCHARGGPGAAAVVPHRRQPLRRAAAHAERGRRRHAARPAQGRDEPAVTNRAHRLSPEKRRQRSDLIKFTSFLAIAAVFTVWVAAVTGEYRPGGRDDYRAVFDDVSGLAVGDEVRVAGVDVGKVTGIDVQPDSSVIVSFDVREAQRLTKGTHATIQYRNLIGDRVVQLTPGDAKGDGGQPLAAGGTLPAAQTASALDLDTLLNGFKPLFAGLSPTQVNELSGQLVQVLQGQQAAVATLVQHVASFTTTIGSREEVIGQVIRNLNSVLGTVDSRKETVGLLLDRLDTLLKGLDAQDTQVLDAAARIDRFATETAELAGRARGDLRTDLQGLAVSARGINRKSDVLEAVLQNLPAHYRAIQNTASYGNFFNFFLCGVRVETGLGKAQVTTPWIYSDAPRCK</sequence>
<accession>A0A7J5DQB6</accession>
<proteinExistence type="predicted"/>
<keyword evidence="2" id="KW-1133">Transmembrane helix</keyword>
<feature type="compositionally biased region" description="Basic residues" evidence="1">
    <location>
        <begin position="20"/>
        <end position="42"/>
    </location>
</feature>
<dbReference type="GO" id="GO:0051701">
    <property type="term" value="P:biological process involved in interaction with host"/>
    <property type="evidence" value="ECO:0007669"/>
    <property type="project" value="TreeGrafter"/>
</dbReference>